<gene>
    <name evidence="1" type="ORF">C8Q71DRAFT_534585</name>
</gene>
<accession>A0ABQ8KKS7</accession>
<keyword evidence="2" id="KW-1185">Reference proteome</keyword>
<organism evidence="1 2">
    <name type="scientific">Rhodofomes roseus</name>
    <dbReference type="NCBI Taxonomy" id="34475"/>
    <lineage>
        <taxon>Eukaryota</taxon>
        <taxon>Fungi</taxon>
        <taxon>Dikarya</taxon>
        <taxon>Basidiomycota</taxon>
        <taxon>Agaricomycotina</taxon>
        <taxon>Agaricomycetes</taxon>
        <taxon>Polyporales</taxon>
        <taxon>Rhodofomes</taxon>
    </lineage>
</organism>
<protein>
    <recommendedName>
        <fullName evidence="3">F-box domain-containing protein</fullName>
    </recommendedName>
</protein>
<sequence>MPLSELPIELHEHVLDHLHDDPLSLRACSLTHTAWLPIARSHLFRTVRLDTARDCLRFLTTLDTTSESDGVGVGSLVRVLTLPAKMGFTELLHTRTVTRTRQARLRLDLLCQILRRVPNLETLDMTDFEWNCFADLICPQGAGVDLHDAVTVFAFPLLKVLVLRCFAVRSIQEIIQFIAAFPSVTTLELSGVWLYFHGFHYEPSDSIAYDQTISIRIRELIVGPLECTEPLLIGVSHALLNLTQGSQLRQLRWLFSPRVHDQEVFDKMFHGSASTLEVLEVDSLLVAGIATGPRRMVISTGPLPLPGTDYNRPVRANRPYTSIVGFCPGGHLEPCTEASAACGVYPSPSSGCPVQSGSAEPLASPDGLTHTVPDCLGHIMSLSVHCGWAEQPSGLGGQPQRCIARRARSRDAHRCGLHRTR</sequence>
<evidence type="ECO:0008006" key="3">
    <source>
        <dbReference type="Google" id="ProtNLM"/>
    </source>
</evidence>
<name>A0ABQ8KKS7_9APHY</name>
<evidence type="ECO:0000313" key="2">
    <source>
        <dbReference type="Proteomes" id="UP000814176"/>
    </source>
</evidence>
<proteinExistence type="predicted"/>
<dbReference type="InterPro" id="IPR036047">
    <property type="entry name" value="F-box-like_dom_sf"/>
</dbReference>
<dbReference type="RefSeq" id="XP_047780443.1">
    <property type="nucleotide sequence ID" value="XM_047919191.1"/>
</dbReference>
<dbReference type="SUPFAM" id="SSF81383">
    <property type="entry name" value="F-box domain"/>
    <property type="match status" value="1"/>
</dbReference>
<dbReference type="GeneID" id="71999923"/>
<reference evidence="1 2" key="1">
    <citation type="journal article" date="2021" name="Environ. Microbiol.">
        <title>Gene family expansions and transcriptome signatures uncover fungal adaptations to wood decay.</title>
        <authorList>
            <person name="Hage H."/>
            <person name="Miyauchi S."/>
            <person name="Viragh M."/>
            <person name="Drula E."/>
            <person name="Min B."/>
            <person name="Chaduli D."/>
            <person name="Navarro D."/>
            <person name="Favel A."/>
            <person name="Norest M."/>
            <person name="Lesage-Meessen L."/>
            <person name="Balint B."/>
            <person name="Merenyi Z."/>
            <person name="de Eugenio L."/>
            <person name="Morin E."/>
            <person name="Martinez A.T."/>
            <person name="Baldrian P."/>
            <person name="Stursova M."/>
            <person name="Martinez M.J."/>
            <person name="Novotny C."/>
            <person name="Magnuson J.K."/>
            <person name="Spatafora J.W."/>
            <person name="Maurice S."/>
            <person name="Pangilinan J."/>
            <person name="Andreopoulos W."/>
            <person name="LaButti K."/>
            <person name="Hundley H."/>
            <person name="Na H."/>
            <person name="Kuo A."/>
            <person name="Barry K."/>
            <person name="Lipzen A."/>
            <person name="Henrissat B."/>
            <person name="Riley R."/>
            <person name="Ahrendt S."/>
            <person name="Nagy L.G."/>
            <person name="Grigoriev I.V."/>
            <person name="Martin F."/>
            <person name="Rosso M.N."/>
        </authorList>
    </citation>
    <scope>NUCLEOTIDE SEQUENCE [LARGE SCALE GENOMIC DNA]</scope>
    <source>
        <strain evidence="1 2">CIRM-BRFM 1785</strain>
    </source>
</reference>
<dbReference type="EMBL" id="JADCUA010000007">
    <property type="protein sequence ID" value="KAH9838528.1"/>
    <property type="molecule type" value="Genomic_DNA"/>
</dbReference>
<evidence type="ECO:0000313" key="1">
    <source>
        <dbReference type="EMBL" id="KAH9838528.1"/>
    </source>
</evidence>
<comment type="caution">
    <text evidence="1">The sequence shown here is derived from an EMBL/GenBank/DDBJ whole genome shotgun (WGS) entry which is preliminary data.</text>
</comment>
<dbReference type="Proteomes" id="UP000814176">
    <property type="component" value="Unassembled WGS sequence"/>
</dbReference>